<dbReference type="AlphaFoldDB" id="A0AAD6CD86"/>
<feature type="compositionally biased region" description="Basic and acidic residues" evidence="1">
    <location>
        <begin position="755"/>
        <end position="790"/>
    </location>
</feature>
<proteinExistence type="predicted"/>
<protein>
    <submittedName>
        <fullName evidence="2">Uncharacterized protein</fullName>
    </submittedName>
</protein>
<accession>A0AAD6CD86</accession>
<feature type="compositionally biased region" description="Polar residues" evidence="1">
    <location>
        <begin position="821"/>
        <end position="830"/>
    </location>
</feature>
<sequence>MQRALFTENELKQANERRRKYQGSARVKISDIQFKGSTCGSLDLKNVERLCGIFRKTRCQRFELSNYIPVTVSRQALMEAIHDAGVSTHSLLQCAGKDLPLLKFPEGQLTGLHGRHRLCAGSKILAPAERWWTVDIYLNDISEDLETSLIEEYANEKQPTDGEIYRKVRQYESDGNRVLRQKWLMRLSSDWKRQRMEQLNKESNERLRGGFDKLLVIPGLWPNGMRVSMFHRVIALTSIEEILTYLDHIYETYSSFVGGNLHALRRIETETVLEMQLKAPGNCEKDAKEIMGLIFSGQIFPSFDESERKVIWERIKLFDGIIPSLETFWKDFIFFEQCAQCMKRLFGVADGSIWNTMKGKFSGDSADEESFIQISDFTFRQQATSCADRLDLGYRQLWLYTMRHYGSIPAPAKCDEELLVKRDRGEIDEHALFGLADLARRVGFRTKEIESLLQKSPDRLIARTALLKARKPDHFRYDPIQLETLVDRVSACFLLAVEHNRPTSEVLADSEVSTKRRCGFPQKKAHSQDAPYLFLDQVHDEAAFSPVTTFFVRRCFYYAFLGKRPLPGTGTGQTGPSPPARDMSPLFVHENGSPVHAPETIDNVLERASVQARPVYENYQARRVLEGYRSPYIEDESSAQNAPSLEPDEVINSPEDDSMANGSSVAPEVQSEDDSVGLMEDEGIDDASKSPLFDRQEFRSSESDFSEKTQDDANIADDPSTPEETASDSEGPAHETQTSARNYSPSVYSVRRSSSIRESEKRRRLSEDLERSLKERERLDEDWERERLEQEFGLPNSRENFGENNGEKEQMPSSDPYIDNTRASSENENSPPREDPQIIEPELQNSSPTPAREDPISDEPHAPAKPSKPSDGSDKRAFVDFKFWCFENEEWRLADRHQVDPADPSLIERIARKYMRKKFRLYDQSLNSLSPKMCFRAGVADGTESVIMLSRASEEKLVKDGRFKTNDGVVKKVPKSKPRTKKAKPSYKQARLKV</sequence>
<gene>
    <name evidence="2" type="ORF">N7458_002576</name>
</gene>
<feature type="region of interest" description="Disordered" evidence="1">
    <location>
        <begin position="567"/>
        <end position="597"/>
    </location>
</feature>
<reference evidence="2" key="2">
    <citation type="journal article" date="2023" name="IMA Fungus">
        <title>Comparative genomic study of the Penicillium genus elucidates a diverse pangenome and 15 lateral gene transfer events.</title>
        <authorList>
            <person name="Petersen C."/>
            <person name="Sorensen T."/>
            <person name="Nielsen M.R."/>
            <person name="Sondergaard T.E."/>
            <person name="Sorensen J.L."/>
            <person name="Fitzpatrick D.A."/>
            <person name="Frisvad J.C."/>
            <person name="Nielsen K.L."/>
        </authorList>
    </citation>
    <scope>NUCLEOTIDE SEQUENCE</scope>
    <source>
        <strain evidence="2">IBT 16125</strain>
    </source>
</reference>
<evidence type="ECO:0000313" key="2">
    <source>
        <dbReference type="EMBL" id="KAJ5461024.1"/>
    </source>
</evidence>
<evidence type="ECO:0000256" key="1">
    <source>
        <dbReference type="SAM" id="MobiDB-lite"/>
    </source>
</evidence>
<feature type="compositionally biased region" description="Basic and acidic residues" evidence="1">
    <location>
        <begin position="851"/>
        <end position="862"/>
    </location>
</feature>
<feature type="compositionally biased region" description="Acidic residues" evidence="1">
    <location>
        <begin position="670"/>
        <end position="685"/>
    </location>
</feature>
<feature type="compositionally biased region" description="Acidic residues" evidence="1">
    <location>
        <begin position="646"/>
        <end position="658"/>
    </location>
</feature>
<dbReference type="GeneID" id="81596202"/>
<feature type="compositionally biased region" description="Polar residues" evidence="1">
    <location>
        <begin position="735"/>
        <end position="747"/>
    </location>
</feature>
<dbReference type="Pfam" id="PF12520">
    <property type="entry name" value="DUF3723"/>
    <property type="match status" value="1"/>
</dbReference>
<reference evidence="2" key="1">
    <citation type="submission" date="2022-12" db="EMBL/GenBank/DDBJ databases">
        <authorList>
            <person name="Petersen C."/>
        </authorList>
    </citation>
    <scope>NUCLEOTIDE SEQUENCE</scope>
    <source>
        <strain evidence="2">IBT 16125</strain>
    </source>
</reference>
<organism evidence="2 3">
    <name type="scientific">Penicillium daleae</name>
    <dbReference type="NCBI Taxonomy" id="63821"/>
    <lineage>
        <taxon>Eukaryota</taxon>
        <taxon>Fungi</taxon>
        <taxon>Dikarya</taxon>
        <taxon>Ascomycota</taxon>
        <taxon>Pezizomycotina</taxon>
        <taxon>Eurotiomycetes</taxon>
        <taxon>Eurotiomycetidae</taxon>
        <taxon>Eurotiales</taxon>
        <taxon>Aspergillaceae</taxon>
        <taxon>Penicillium</taxon>
    </lineage>
</organism>
<name>A0AAD6CD86_9EURO</name>
<dbReference type="InterPro" id="IPR022198">
    <property type="entry name" value="DUF3723"/>
</dbReference>
<dbReference type="EMBL" id="JAPVEA010000002">
    <property type="protein sequence ID" value="KAJ5461024.1"/>
    <property type="molecule type" value="Genomic_DNA"/>
</dbReference>
<keyword evidence="3" id="KW-1185">Reference proteome</keyword>
<evidence type="ECO:0000313" key="3">
    <source>
        <dbReference type="Proteomes" id="UP001213681"/>
    </source>
</evidence>
<feature type="compositionally biased region" description="Basic and acidic residues" evidence="1">
    <location>
        <begin position="686"/>
        <end position="711"/>
    </location>
</feature>
<feature type="region of interest" description="Disordered" evidence="1">
    <location>
        <begin position="968"/>
        <end position="994"/>
    </location>
</feature>
<feature type="region of interest" description="Disordered" evidence="1">
    <location>
        <begin position="635"/>
        <end position="875"/>
    </location>
</feature>
<comment type="caution">
    <text evidence="2">The sequence shown here is derived from an EMBL/GenBank/DDBJ whole genome shotgun (WGS) entry which is preliminary data.</text>
</comment>
<dbReference type="Proteomes" id="UP001213681">
    <property type="component" value="Unassembled WGS sequence"/>
</dbReference>
<dbReference type="RefSeq" id="XP_056770066.1">
    <property type="nucleotide sequence ID" value="XM_056905959.1"/>
</dbReference>
<feature type="compositionally biased region" description="Basic residues" evidence="1">
    <location>
        <begin position="972"/>
        <end position="994"/>
    </location>
</feature>